<protein>
    <recommendedName>
        <fullName evidence="4">LysM domain-containing protein</fullName>
    </recommendedName>
</protein>
<dbReference type="InterPro" id="IPR036779">
    <property type="entry name" value="LysM_dom_sf"/>
</dbReference>
<feature type="compositionally biased region" description="Pro residues" evidence="1">
    <location>
        <begin position="139"/>
        <end position="158"/>
    </location>
</feature>
<feature type="region of interest" description="Disordered" evidence="1">
    <location>
        <begin position="137"/>
        <end position="158"/>
    </location>
</feature>
<dbReference type="STRING" id="1137993.SAMN05660209_01154"/>
<keyword evidence="3" id="KW-1185">Reference proteome</keyword>
<reference evidence="3" key="1">
    <citation type="submission" date="2016-10" db="EMBL/GenBank/DDBJ databases">
        <authorList>
            <person name="Varghese N."/>
            <person name="Submissions S."/>
        </authorList>
    </citation>
    <scope>NUCLEOTIDE SEQUENCE [LARGE SCALE GENOMIC DNA]</scope>
    <source>
        <strain evidence="3">DSM 45422</strain>
    </source>
</reference>
<dbReference type="RefSeq" id="WP_091152435.1">
    <property type="nucleotide sequence ID" value="NZ_FNOT01000003.1"/>
</dbReference>
<gene>
    <name evidence="2" type="ORF">SAMN05660209_01154</name>
</gene>
<accession>A0A1H3EFN6</accession>
<evidence type="ECO:0008006" key="4">
    <source>
        <dbReference type="Google" id="ProtNLM"/>
    </source>
</evidence>
<organism evidence="2 3">
    <name type="scientific">Geodermatophilus africanus</name>
    <dbReference type="NCBI Taxonomy" id="1137993"/>
    <lineage>
        <taxon>Bacteria</taxon>
        <taxon>Bacillati</taxon>
        <taxon>Actinomycetota</taxon>
        <taxon>Actinomycetes</taxon>
        <taxon>Geodermatophilales</taxon>
        <taxon>Geodermatophilaceae</taxon>
        <taxon>Geodermatophilus</taxon>
    </lineage>
</organism>
<name>A0A1H3EFN6_9ACTN</name>
<dbReference type="Proteomes" id="UP000198921">
    <property type="component" value="Unassembled WGS sequence"/>
</dbReference>
<dbReference type="AlphaFoldDB" id="A0A1H3EFN6"/>
<evidence type="ECO:0000313" key="2">
    <source>
        <dbReference type="EMBL" id="SDX76724.1"/>
    </source>
</evidence>
<proteinExistence type="predicted"/>
<dbReference type="Gene3D" id="3.10.350.10">
    <property type="entry name" value="LysM domain"/>
    <property type="match status" value="1"/>
</dbReference>
<sequence length="236" mass="23165">MSIRRLLGTTAAMAAAAAGLRAVTPDLGAVAAPGLDLQRAVDTAGAEAVLLAGVAALAWVVWLWGALGLTLTALSALPGLAGTLAGALTRCMLPAGARRAAALALGVGLVTGGPLLTGCAVPPSAPPPTVAVAAAQAPAAPPSGPVADWPAPPPAPRDPAPVPDWPAAVDDAHVVLRGECLWDIAAADLVRRSGAPPTDGEVAAAADAWWYANADVVGPDPDLLLPGQVLRPPPAS</sequence>
<dbReference type="EMBL" id="FNOT01000003">
    <property type="protein sequence ID" value="SDX76724.1"/>
    <property type="molecule type" value="Genomic_DNA"/>
</dbReference>
<evidence type="ECO:0000313" key="3">
    <source>
        <dbReference type="Proteomes" id="UP000198921"/>
    </source>
</evidence>
<evidence type="ECO:0000256" key="1">
    <source>
        <dbReference type="SAM" id="MobiDB-lite"/>
    </source>
</evidence>